<gene>
    <name evidence="1" type="ordered locus">SRH_01460</name>
</gene>
<organism evidence="1 2">
    <name type="scientific">Mesomycoplasma hyorhinis (strain MCLD)</name>
    <name type="common">Mycoplasma hyorhinis</name>
    <dbReference type="NCBI Taxonomy" id="936139"/>
    <lineage>
        <taxon>Bacteria</taxon>
        <taxon>Bacillati</taxon>
        <taxon>Mycoplasmatota</taxon>
        <taxon>Mycoplasmoidales</taxon>
        <taxon>Metamycoplasmataceae</taxon>
        <taxon>Mesomycoplasma</taxon>
    </lineage>
</organism>
<keyword evidence="2" id="KW-1185">Reference proteome</keyword>
<accession>A0ABM5M588</accession>
<dbReference type="EMBL" id="CP002669">
    <property type="protein sequence ID" value="AEC45855.1"/>
    <property type="molecule type" value="Genomic_DNA"/>
</dbReference>
<reference evidence="1 2" key="1">
    <citation type="journal article" date="2011" name="J. Bacteriol.">
        <title>Genome analysis of a Mycoplasma hyorhinis strain derived from a primary human melanoma cell line.</title>
        <authorList>
            <person name="Kornspan J.D."/>
            <person name="Lysnyansky I."/>
            <person name="Kahan T."/>
            <person name="Herrmann R."/>
            <person name="Rottem S."/>
            <person name="Nir-Paz R."/>
        </authorList>
    </citation>
    <scope>NUCLEOTIDE SEQUENCE [LARGE SCALE GENOMIC DNA]</scope>
    <source>
        <strain evidence="1 2">MCLD</strain>
    </source>
</reference>
<sequence>MQKLLLNLNANLNNHFLNGLNFNNNFFNINNI</sequence>
<dbReference type="Proteomes" id="UP000008738">
    <property type="component" value="Chromosome"/>
</dbReference>
<protein>
    <submittedName>
        <fullName evidence="1">Uncharacterized protein</fullName>
    </submittedName>
</protein>
<proteinExistence type="predicted"/>
<evidence type="ECO:0000313" key="2">
    <source>
        <dbReference type="Proteomes" id="UP000008738"/>
    </source>
</evidence>
<evidence type="ECO:0000313" key="1">
    <source>
        <dbReference type="EMBL" id="AEC45855.1"/>
    </source>
</evidence>
<name>A0ABM5M588_MESHM</name>